<dbReference type="SUPFAM" id="SSF58100">
    <property type="entry name" value="Bacterial hemolysins"/>
    <property type="match status" value="1"/>
</dbReference>
<dbReference type="Gene3D" id="1.20.1170.10">
    <property type="match status" value="1"/>
</dbReference>
<gene>
    <name evidence="3" type="ORF">EST38_g7803</name>
</gene>
<protein>
    <submittedName>
        <fullName evidence="3">Uncharacterized protein</fullName>
    </submittedName>
</protein>
<name>A0A4Q2DE83_9AGAR</name>
<feature type="coiled-coil region" evidence="1">
    <location>
        <begin position="102"/>
        <end position="185"/>
    </location>
</feature>
<keyword evidence="1" id="KW-0175">Coiled coil</keyword>
<keyword evidence="4" id="KW-1185">Reference proteome</keyword>
<organism evidence="3 4">
    <name type="scientific">Candolleomyces aberdarensis</name>
    <dbReference type="NCBI Taxonomy" id="2316362"/>
    <lineage>
        <taxon>Eukaryota</taxon>
        <taxon>Fungi</taxon>
        <taxon>Dikarya</taxon>
        <taxon>Basidiomycota</taxon>
        <taxon>Agaricomycotina</taxon>
        <taxon>Agaricomycetes</taxon>
        <taxon>Agaricomycetidae</taxon>
        <taxon>Agaricales</taxon>
        <taxon>Agaricineae</taxon>
        <taxon>Psathyrellaceae</taxon>
        <taxon>Candolleomyces</taxon>
    </lineage>
</organism>
<reference evidence="3 4" key="1">
    <citation type="submission" date="2019-01" db="EMBL/GenBank/DDBJ databases">
        <title>Draft genome sequence of Psathyrella aberdarensis IHI B618.</title>
        <authorList>
            <person name="Buettner E."/>
            <person name="Kellner H."/>
        </authorList>
    </citation>
    <scope>NUCLEOTIDE SEQUENCE [LARGE SCALE GENOMIC DNA]</scope>
    <source>
        <strain evidence="3 4">IHI B618</strain>
    </source>
</reference>
<accession>A0A4Q2DE83</accession>
<feature type="region of interest" description="Disordered" evidence="2">
    <location>
        <begin position="16"/>
        <end position="44"/>
    </location>
</feature>
<dbReference type="EMBL" id="SDEE01000294">
    <property type="protein sequence ID" value="RXW18047.1"/>
    <property type="molecule type" value="Genomic_DNA"/>
</dbReference>
<evidence type="ECO:0000313" key="3">
    <source>
        <dbReference type="EMBL" id="RXW18047.1"/>
    </source>
</evidence>
<evidence type="ECO:0000256" key="1">
    <source>
        <dbReference type="SAM" id="Coils"/>
    </source>
</evidence>
<dbReference type="Proteomes" id="UP000290288">
    <property type="component" value="Unassembled WGS sequence"/>
</dbReference>
<comment type="caution">
    <text evidence="3">The sequence shown here is derived from an EMBL/GenBank/DDBJ whole genome shotgun (WGS) entry which is preliminary data.</text>
</comment>
<dbReference type="AlphaFoldDB" id="A0A4Q2DE83"/>
<evidence type="ECO:0000256" key="2">
    <source>
        <dbReference type="SAM" id="MobiDB-lite"/>
    </source>
</evidence>
<dbReference type="OrthoDB" id="3079147at2759"/>
<evidence type="ECO:0000313" key="4">
    <source>
        <dbReference type="Proteomes" id="UP000290288"/>
    </source>
</evidence>
<proteinExistence type="predicted"/>
<sequence>MFSITNIPVVHILMPKANTPTHSPARTRVKRRPKATDENSRLGRTLPDISERKEAKHVRREKLIILTPNISNEQLQSPPTSFTPGVQDPILEKHAELMKNGLNRLVHQVDKFQQKVQDLVQDFQDLRDALEEGEQRFDALEDDLNLAWEAVAEEKETARQYYGQLKNAERQVELLAMELSESYESAAFTGISQAKI</sequence>